<dbReference type="Proteomes" id="UP000252100">
    <property type="component" value="Chromosome"/>
</dbReference>
<dbReference type="OrthoDB" id="2991030at2"/>
<keyword evidence="2" id="KW-1185">Reference proteome</keyword>
<sequence>MKVDALRTTDGKVFNFRVGNIEVTDNNDWTATFQGVEEQNLIFDAVSSKTPMYFEFGTDGGTYEGRAIVADVDGESKENIITLESAGDLTEKG</sequence>
<evidence type="ECO:0000313" key="2">
    <source>
        <dbReference type="Proteomes" id="UP000252100"/>
    </source>
</evidence>
<protein>
    <submittedName>
        <fullName evidence="1">Uncharacterized protein</fullName>
    </submittedName>
</protein>
<name>A0A345C1L1_9BACI</name>
<accession>A0A345C1L1</accession>
<organism evidence="1 2">
    <name type="scientific">Salicibibacter kimchii</name>
    <dbReference type="NCBI Taxonomy" id="2099786"/>
    <lineage>
        <taxon>Bacteria</taxon>
        <taxon>Bacillati</taxon>
        <taxon>Bacillota</taxon>
        <taxon>Bacilli</taxon>
        <taxon>Bacillales</taxon>
        <taxon>Bacillaceae</taxon>
        <taxon>Salicibibacter</taxon>
    </lineage>
</organism>
<dbReference type="EMBL" id="CP031092">
    <property type="protein sequence ID" value="AXF57092.1"/>
    <property type="molecule type" value="Genomic_DNA"/>
</dbReference>
<dbReference type="RefSeq" id="WP_114374597.1">
    <property type="nucleotide sequence ID" value="NZ_CP031092.1"/>
</dbReference>
<evidence type="ECO:0000313" key="1">
    <source>
        <dbReference type="EMBL" id="AXF57092.1"/>
    </source>
</evidence>
<dbReference type="AlphaFoldDB" id="A0A345C1L1"/>
<dbReference type="KEGG" id="rue:DT065_14510"/>
<gene>
    <name evidence="1" type="ORF">DT065_14510</name>
</gene>
<proteinExistence type="predicted"/>
<reference evidence="1 2" key="1">
    <citation type="journal article" date="2018" name="J. Microbiol.">
        <title>Salicibibacter kimchii gen. nov., sp. nov., a moderately halophilic and alkalitolerant bacterium in the family Bacillaceae, isolated from kimchi.</title>
        <authorList>
            <person name="Jang J.Y."/>
            <person name="Oh Y.J."/>
            <person name="Lim S.K."/>
            <person name="Park H.K."/>
            <person name="Lee C."/>
            <person name="Kim J.Y."/>
            <person name="Lee M.A."/>
            <person name="Choi H.J."/>
        </authorList>
    </citation>
    <scope>NUCLEOTIDE SEQUENCE [LARGE SCALE GENOMIC DNA]</scope>
    <source>
        <strain evidence="1 2">NKC1-1</strain>
    </source>
</reference>